<dbReference type="EMBL" id="AAVL02000033">
    <property type="protein sequence ID" value="EDM51495.1"/>
    <property type="molecule type" value="Genomic_DNA"/>
</dbReference>
<reference evidence="2 3" key="1">
    <citation type="submission" date="2007-03" db="EMBL/GenBank/DDBJ databases">
        <authorList>
            <person name="Fulton L."/>
            <person name="Clifton S."/>
            <person name="Fulton B."/>
            <person name="Xu J."/>
            <person name="Minx P."/>
            <person name="Pepin K.H."/>
            <person name="Johnson M."/>
            <person name="Thiruvilangam P."/>
            <person name="Bhonagiri V."/>
            <person name="Nash W.E."/>
            <person name="Mardis E.R."/>
            <person name="Wilson R.K."/>
        </authorList>
    </citation>
    <scope>NUCLEOTIDE SEQUENCE [LARGE SCALE GENOMIC DNA]</scope>
    <source>
        <strain evidence="2 3">ATCC 27560</strain>
    </source>
</reference>
<feature type="transmembrane region" description="Helical" evidence="1">
    <location>
        <begin position="39"/>
        <end position="56"/>
    </location>
</feature>
<evidence type="ECO:0000313" key="3">
    <source>
        <dbReference type="Proteomes" id="UP000006000"/>
    </source>
</evidence>
<reference evidence="2 3" key="2">
    <citation type="submission" date="2007-04" db="EMBL/GenBank/DDBJ databases">
        <title>Draft genome sequence of Eubacterium ventriosum (ATCC 27560).</title>
        <authorList>
            <person name="Sudarsanam P."/>
            <person name="Ley R."/>
            <person name="Guruge J."/>
            <person name="Turnbaugh P.J."/>
            <person name="Mahowald M."/>
            <person name="Liep D."/>
            <person name="Gordon J."/>
        </authorList>
    </citation>
    <scope>NUCLEOTIDE SEQUENCE [LARGE SCALE GENOMIC DNA]</scope>
    <source>
        <strain evidence="2 3">ATCC 27560</strain>
    </source>
</reference>
<dbReference type="HOGENOM" id="CLU_2990008_0_0_9"/>
<organism evidence="2 3">
    <name type="scientific">Eubacterium ventriosum ATCC 27560</name>
    <dbReference type="NCBI Taxonomy" id="411463"/>
    <lineage>
        <taxon>Bacteria</taxon>
        <taxon>Bacillati</taxon>
        <taxon>Bacillota</taxon>
        <taxon>Clostridia</taxon>
        <taxon>Eubacteriales</taxon>
        <taxon>Eubacteriaceae</taxon>
        <taxon>Eubacterium</taxon>
    </lineage>
</organism>
<accession>A5Z6S1</accession>
<dbReference type="AlphaFoldDB" id="A5Z6S1"/>
<comment type="caution">
    <text evidence="2">The sequence shown here is derived from an EMBL/GenBank/DDBJ whole genome shotgun (WGS) entry which is preliminary data.</text>
</comment>
<dbReference type="Proteomes" id="UP000006000">
    <property type="component" value="Unassembled WGS sequence"/>
</dbReference>
<proteinExistence type="predicted"/>
<keyword evidence="1" id="KW-1133">Transmembrane helix</keyword>
<evidence type="ECO:0000313" key="2">
    <source>
        <dbReference type="EMBL" id="EDM51495.1"/>
    </source>
</evidence>
<keyword evidence="1" id="KW-0472">Membrane</keyword>
<gene>
    <name evidence="2" type="ORF">EUBVEN_01403</name>
</gene>
<sequence length="57" mass="6286">MLFSYDIHSSVILFYNYATIPGVSISNALSIINRSAKSCIEIFNLCIVLCCILVNAI</sequence>
<evidence type="ECO:0000256" key="1">
    <source>
        <dbReference type="SAM" id="Phobius"/>
    </source>
</evidence>
<feature type="transmembrane region" description="Helical" evidence="1">
    <location>
        <begin position="12"/>
        <end position="32"/>
    </location>
</feature>
<keyword evidence="1" id="KW-0812">Transmembrane</keyword>
<protein>
    <submittedName>
        <fullName evidence="2">Uncharacterized protein</fullName>
    </submittedName>
</protein>
<name>A5Z6S1_9FIRM</name>